<evidence type="ECO:0000256" key="2">
    <source>
        <dbReference type="ARBA" id="ARBA00023002"/>
    </source>
</evidence>
<comment type="similarity">
    <text evidence="1">Belongs to the short-chain dehydrogenases/reductases (SDR) family.</text>
</comment>
<dbReference type="PANTHER" id="PTHR42760">
    <property type="entry name" value="SHORT-CHAIN DEHYDROGENASES/REDUCTASES FAMILY MEMBER"/>
    <property type="match status" value="1"/>
</dbReference>
<dbReference type="Pfam" id="PF13561">
    <property type="entry name" value="adh_short_C2"/>
    <property type="match status" value="1"/>
</dbReference>
<comment type="caution">
    <text evidence="4">The sequence shown here is derived from an EMBL/GenBank/DDBJ whole genome shotgun (WGS) entry which is preliminary data.</text>
</comment>
<dbReference type="FunFam" id="3.40.50.720:FF:000084">
    <property type="entry name" value="Short-chain dehydrogenase reductase"/>
    <property type="match status" value="1"/>
</dbReference>
<name>A0A5C5XDP1_9PLAN</name>
<dbReference type="PROSITE" id="PS00061">
    <property type="entry name" value="ADH_SHORT"/>
    <property type="match status" value="1"/>
</dbReference>
<evidence type="ECO:0000256" key="1">
    <source>
        <dbReference type="ARBA" id="ARBA00006484"/>
    </source>
</evidence>
<dbReference type="PRINTS" id="PR00081">
    <property type="entry name" value="GDHRDH"/>
</dbReference>
<sequence>MANSAEYLQQLFGLQGKTAVVIGGTGVLGGAICDCLASAGAYVVVAGRSAESGANRVKEIESAGGSAEFIAADVTSADDIQSLLDQCVSSGHIPDILVNGAGVNAATPFLEITQEEWDRIFNINLGSVRTACQIFAKYWLNEKRQGSIINIASMSAIVPLSRVFTYSASKAAVLNLTKNLAREWAEDGIRVNALSPGFFPAEQNRKVLTPERVESIMKHTPANRFGEAHELAGAVLLLASDVAGSFITGDNLAVDGGFSSMTI</sequence>
<organism evidence="4 5">
    <name type="scientific">Rubinisphaera italica</name>
    <dbReference type="NCBI Taxonomy" id="2527969"/>
    <lineage>
        <taxon>Bacteria</taxon>
        <taxon>Pseudomonadati</taxon>
        <taxon>Planctomycetota</taxon>
        <taxon>Planctomycetia</taxon>
        <taxon>Planctomycetales</taxon>
        <taxon>Planctomycetaceae</taxon>
        <taxon>Rubinisphaera</taxon>
    </lineage>
</organism>
<evidence type="ECO:0000313" key="5">
    <source>
        <dbReference type="Proteomes" id="UP000316095"/>
    </source>
</evidence>
<dbReference type="PRINTS" id="PR00080">
    <property type="entry name" value="SDRFAMILY"/>
</dbReference>
<proteinExistence type="inferred from homology"/>
<dbReference type="AlphaFoldDB" id="A0A5C5XDP1"/>
<dbReference type="RefSeq" id="WP_146503150.1">
    <property type="nucleotide sequence ID" value="NZ_SJPG01000001.1"/>
</dbReference>
<dbReference type="OrthoDB" id="9803333at2"/>
<dbReference type="InterPro" id="IPR057326">
    <property type="entry name" value="KR_dom"/>
</dbReference>
<dbReference type="GO" id="GO:0016616">
    <property type="term" value="F:oxidoreductase activity, acting on the CH-OH group of donors, NAD or NADP as acceptor"/>
    <property type="evidence" value="ECO:0007669"/>
    <property type="project" value="UniProtKB-ARBA"/>
</dbReference>
<gene>
    <name evidence="4" type="primary">uxuB</name>
    <name evidence="4" type="ORF">Pan54_18550</name>
</gene>
<dbReference type="InterPro" id="IPR036291">
    <property type="entry name" value="NAD(P)-bd_dom_sf"/>
</dbReference>
<dbReference type="InterPro" id="IPR002347">
    <property type="entry name" value="SDR_fam"/>
</dbReference>
<protein>
    <submittedName>
        <fullName evidence="4">Putative oxidoreductase UxuB</fullName>
        <ecNumber evidence="4">1.-.-.-</ecNumber>
    </submittedName>
</protein>
<feature type="domain" description="Ketoreductase" evidence="3">
    <location>
        <begin position="17"/>
        <end position="197"/>
    </location>
</feature>
<keyword evidence="2 4" id="KW-0560">Oxidoreductase</keyword>
<dbReference type="SUPFAM" id="SSF51735">
    <property type="entry name" value="NAD(P)-binding Rossmann-fold domains"/>
    <property type="match status" value="1"/>
</dbReference>
<keyword evidence="5" id="KW-1185">Reference proteome</keyword>
<dbReference type="Gene3D" id="3.40.50.720">
    <property type="entry name" value="NAD(P)-binding Rossmann-like Domain"/>
    <property type="match status" value="1"/>
</dbReference>
<dbReference type="EC" id="1.-.-.-" evidence="4"/>
<dbReference type="PANTHER" id="PTHR42760:SF115">
    <property type="entry name" value="3-OXOACYL-[ACYL-CARRIER-PROTEIN] REDUCTASE FABG"/>
    <property type="match status" value="1"/>
</dbReference>
<dbReference type="Proteomes" id="UP000316095">
    <property type="component" value="Unassembled WGS sequence"/>
</dbReference>
<dbReference type="SMART" id="SM00822">
    <property type="entry name" value="PKS_KR"/>
    <property type="match status" value="1"/>
</dbReference>
<accession>A0A5C5XDP1</accession>
<evidence type="ECO:0000259" key="3">
    <source>
        <dbReference type="SMART" id="SM00822"/>
    </source>
</evidence>
<dbReference type="InterPro" id="IPR020904">
    <property type="entry name" value="Sc_DH/Rdtase_CS"/>
</dbReference>
<dbReference type="EMBL" id="SJPG01000001">
    <property type="protein sequence ID" value="TWT61120.1"/>
    <property type="molecule type" value="Genomic_DNA"/>
</dbReference>
<reference evidence="4 5" key="1">
    <citation type="submission" date="2019-02" db="EMBL/GenBank/DDBJ databases">
        <title>Deep-cultivation of Planctomycetes and their phenomic and genomic characterization uncovers novel biology.</title>
        <authorList>
            <person name="Wiegand S."/>
            <person name="Jogler M."/>
            <person name="Boedeker C."/>
            <person name="Pinto D."/>
            <person name="Vollmers J."/>
            <person name="Rivas-Marin E."/>
            <person name="Kohn T."/>
            <person name="Peeters S.H."/>
            <person name="Heuer A."/>
            <person name="Rast P."/>
            <person name="Oberbeckmann S."/>
            <person name="Bunk B."/>
            <person name="Jeske O."/>
            <person name="Meyerdierks A."/>
            <person name="Storesund J.E."/>
            <person name="Kallscheuer N."/>
            <person name="Luecker S."/>
            <person name="Lage O.M."/>
            <person name="Pohl T."/>
            <person name="Merkel B.J."/>
            <person name="Hornburger P."/>
            <person name="Mueller R.-W."/>
            <person name="Bruemmer F."/>
            <person name="Labrenz M."/>
            <person name="Spormann A.M."/>
            <person name="Op Den Camp H."/>
            <person name="Overmann J."/>
            <person name="Amann R."/>
            <person name="Jetten M.S.M."/>
            <person name="Mascher T."/>
            <person name="Medema M.H."/>
            <person name="Devos D.P."/>
            <person name="Kaster A.-K."/>
            <person name="Ovreas L."/>
            <person name="Rohde M."/>
            <person name="Galperin M.Y."/>
            <person name="Jogler C."/>
        </authorList>
    </citation>
    <scope>NUCLEOTIDE SEQUENCE [LARGE SCALE GENOMIC DNA]</scope>
    <source>
        <strain evidence="4 5">Pan54</strain>
    </source>
</reference>
<evidence type="ECO:0000313" key="4">
    <source>
        <dbReference type="EMBL" id="TWT61120.1"/>
    </source>
</evidence>